<evidence type="ECO:0000259" key="6">
    <source>
        <dbReference type="Pfam" id="PF00108"/>
    </source>
</evidence>
<dbReference type="InterPro" id="IPR020613">
    <property type="entry name" value="Thiolase_CS"/>
</dbReference>
<protein>
    <submittedName>
        <fullName evidence="8">Acetyl-CoA acetyltransferase</fullName>
        <ecNumber evidence="8">2.3.1.9</ecNumber>
    </submittedName>
</protein>
<dbReference type="InterPro" id="IPR002155">
    <property type="entry name" value="Thiolase"/>
</dbReference>
<evidence type="ECO:0000256" key="1">
    <source>
        <dbReference type="ARBA" id="ARBA00010982"/>
    </source>
</evidence>
<dbReference type="Pfam" id="PF02803">
    <property type="entry name" value="Thiolase_C"/>
    <property type="match status" value="1"/>
</dbReference>
<dbReference type="InterPro" id="IPR016039">
    <property type="entry name" value="Thiolase-like"/>
</dbReference>
<dbReference type="Gene3D" id="3.40.47.10">
    <property type="match status" value="1"/>
</dbReference>
<feature type="domain" description="Thiolase C-terminal" evidence="7">
    <location>
        <begin position="289"/>
        <end position="426"/>
    </location>
</feature>
<dbReference type="PANTHER" id="PTHR18919">
    <property type="entry name" value="ACETYL-COA C-ACYLTRANSFERASE"/>
    <property type="match status" value="1"/>
</dbReference>
<dbReference type="PROSITE" id="PS00737">
    <property type="entry name" value="THIOLASE_2"/>
    <property type="match status" value="1"/>
</dbReference>
<proteinExistence type="inferred from homology"/>
<feature type="domain" description="Thiolase N-terminal" evidence="6">
    <location>
        <begin position="8"/>
        <end position="280"/>
    </location>
</feature>
<dbReference type="AlphaFoldDB" id="A0A518JXC0"/>
<evidence type="ECO:0000256" key="3">
    <source>
        <dbReference type="ARBA" id="ARBA00023315"/>
    </source>
</evidence>
<dbReference type="PROSITE" id="PS00099">
    <property type="entry name" value="THIOLASE_3"/>
    <property type="match status" value="1"/>
</dbReference>
<dbReference type="InterPro" id="IPR020610">
    <property type="entry name" value="Thiolase_AS"/>
</dbReference>
<dbReference type="InterPro" id="IPR020617">
    <property type="entry name" value="Thiolase_C"/>
</dbReference>
<dbReference type="SUPFAM" id="SSF53901">
    <property type="entry name" value="Thiolase-like"/>
    <property type="match status" value="2"/>
</dbReference>
<sequence>MIETLKPIAILSGQRTPFAKAYGTMNDVSAAALGTAAVTAALTKANLQPEQVEELVFGNVAGPADSANIARVIALQSGIPHDRIAHTVNRNCGSGMESIVSGWQILREGRSRVVVAGGTESMSGIPLMVRPSAAKLLMQLNRSKRIGAKLALLAKLRPKHFKPVAGVMLGLTDPVSGLNMGETAEVLAKEFAISRDDQDRFALQSHQKAVAAREQCFLSGEITPIETAGRTIEKDDGPRANQSIDQLRKLKPIFDREGTVTAGNSCPLTDGAAAVVLVDADDPLASAQQPLGRITAYAIAGCDPRRMGLGPVYATAKLLRQTGLTLADFDLYEINEAFAAQVLACLAAMESTAFARQELGLSAAMGALPIDRLNVHGGAIALGHPVGTTGTRIVITLLRALRQRGLQRGLATLCIGGGQGFAMVVET</sequence>
<dbReference type="RefSeq" id="WP_145099018.1">
    <property type="nucleotide sequence ID" value="NZ_CP036348.1"/>
</dbReference>
<dbReference type="PANTHER" id="PTHR18919:SF151">
    <property type="entry name" value="BLR2427 PROTEIN"/>
    <property type="match status" value="1"/>
</dbReference>
<keyword evidence="3 5" id="KW-0012">Acyltransferase</keyword>
<dbReference type="InterPro" id="IPR020616">
    <property type="entry name" value="Thiolase_N"/>
</dbReference>
<dbReference type="CDD" id="cd00751">
    <property type="entry name" value="thiolase"/>
    <property type="match status" value="1"/>
</dbReference>
<evidence type="ECO:0000256" key="4">
    <source>
        <dbReference type="PIRSR" id="PIRSR000429-1"/>
    </source>
</evidence>
<dbReference type="KEGG" id="rcf:Poly24_39120"/>
<dbReference type="Proteomes" id="UP000315082">
    <property type="component" value="Chromosome"/>
</dbReference>
<feature type="active site" description="Acyl-thioester intermediate" evidence="4">
    <location>
        <position position="92"/>
    </location>
</feature>
<feature type="active site" description="Proton acceptor" evidence="4">
    <location>
        <position position="414"/>
    </location>
</feature>
<evidence type="ECO:0000256" key="2">
    <source>
        <dbReference type="ARBA" id="ARBA00022679"/>
    </source>
</evidence>
<keyword evidence="9" id="KW-1185">Reference proteome</keyword>
<dbReference type="PIRSF" id="PIRSF000429">
    <property type="entry name" value="Ac-CoA_Ac_transf"/>
    <property type="match status" value="1"/>
</dbReference>
<name>A0A518JXC0_9BACT</name>
<evidence type="ECO:0000313" key="9">
    <source>
        <dbReference type="Proteomes" id="UP000315082"/>
    </source>
</evidence>
<dbReference type="Pfam" id="PF00108">
    <property type="entry name" value="Thiolase_N"/>
    <property type="match status" value="1"/>
</dbReference>
<dbReference type="PROSITE" id="PS00098">
    <property type="entry name" value="THIOLASE_1"/>
    <property type="match status" value="1"/>
</dbReference>
<dbReference type="OrthoDB" id="9764892at2"/>
<feature type="active site" description="Proton acceptor" evidence="4">
    <location>
        <position position="384"/>
    </location>
</feature>
<gene>
    <name evidence="8" type="primary">thlA_2</name>
    <name evidence="8" type="ORF">Poly24_39120</name>
</gene>
<accession>A0A518JXC0</accession>
<comment type="similarity">
    <text evidence="1 5">Belongs to the thiolase-like superfamily. Thiolase family.</text>
</comment>
<dbReference type="NCBIfam" id="TIGR01930">
    <property type="entry name" value="AcCoA-C-Actrans"/>
    <property type="match status" value="1"/>
</dbReference>
<evidence type="ECO:0000259" key="7">
    <source>
        <dbReference type="Pfam" id="PF02803"/>
    </source>
</evidence>
<dbReference type="GO" id="GO:0003985">
    <property type="term" value="F:acetyl-CoA C-acetyltransferase activity"/>
    <property type="evidence" value="ECO:0007669"/>
    <property type="project" value="UniProtKB-EC"/>
</dbReference>
<dbReference type="EMBL" id="CP036348">
    <property type="protein sequence ID" value="QDV70193.1"/>
    <property type="molecule type" value="Genomic_DNA"/>
</dbReference>
<evidence type="ECO:0000256" key="5">
    <source>
        <dbReference type="RuleBase" id="RU003557"/>
    </source>
</evidence>
<organism evidence="8 9">
    <name type="scientific">Rosistilla carotiformis</name>
    <dbReference type="NCBI Taxonomy" id="2528017"/>
    <lineage>
        <taxon>Bacteria</taxon>
        <taxon>Pseudomonadati</taxon>
        <taxon>Planctomycetota</taxon>
        <taxon>Planctomycetia</taxon>
        <taxon>Pirellulales</taxon>
        <taxon>Pirellulaceae</taxon>
        <taxon>Rosistilla</taxon>
    </lineage>
</organism>
<dbReference type="InterPro" id="IPR020615">
    <property type="entry name" value="Thiolase_acyl_enz_int_AS"/>
</dbReference>
<evidence type="ECO:0000313" key="8">
    <source>
        <dbReference type="EMBL" id="QDV70193.1"/>
    </source>
</evidence>
<keyword evidence="2 5" id="KW-0808">Transferase</keyword>
<reference evidence="8 9" key="1">
    <citation type="submission" date="2019-02" db="EMBL/GenBank/DDBJ databases">
        <title>Deep-cultivation of Planctomycetes and their phenomic and genomic characterization uncovers novel biology.</title>
        <authorList>
            <person name="Wiegand S."/>
            <person name="Jogler M."/>
            <person name="Boedeker C."/>
            <person name="Pinto D."/>
            <person name="Vollmers J."/>
            <person name="Rivas-Marin E."/>
            <person name="Kohn T."/>
            <person name="Peeters S.H."/>
            <person name="Heuer A."/>
            <person name="Rast P."/>
            <person name="Oberbeckmann S."/>
            <person name="Bunk B."/>
            <person name="Jeske O."/>
            <person name="Meyerdierks A."/>
            <person name="Storesund J.E."/>
            <person name="Kallscheuer N."/>
            <person name="Luecker S."/>
            <person name="Lage O.M."/>
            <person name="Pohl T."/>
            <person name="Merkel B.J."/>
            <person name="Hornburger P."/>
            <person name="Mueller R.-W."/>
            <person name="Bruemmer F."/>
            <person name="Labrenz M."/>
            <person name="Spormann A.M."/>
            <person name="Op den Camp H."/>
            <person name="Overmann J."/>
            <person name="Amann R."/>
            <person name="Jetten M.S.M."/>
            <person name="Mascher T."/>
            <person name="Medema M.H."/>
            <person name="Devos D.P."/>
            <person name="Kaster A.-K."/>
            <person name="Ovreas L."/>
            <person name="Rohde M."/>
            <person name="Galperin M.Y."/>
            <person name="Jogler C."/>
        </authorList>
    </citation>
    <scope>NUCLEOTIDE SEQUENCE [LARGE SCALE GENOMIC DNA]</scope>
    <source>
        <strain evidence="8 9">Poly24</strain>
    </source>
</reference>
<dbReference type="EC" id="2.3.1.9" evidence="8"/>